<dbReference type="Gene3D" id="3.40.50.1820">
    <property type="entry name" value="alpha/beta hydrolase"/>
    <property type="match status" value="1"/>
</dbReference>
<evidence type="ECO:0000313" key="6">
    <source>
        <dbReference type="Proteomes" id="UP000054342"/>
    </source>
</evidence>
<dbReference type="GO" id="GO:0005737">
    <property type="term" value="C:cytoplasm"/>
    <property type="evidence" value="ECO:0007669"/>
    <property type="project" value="TreeGrafter"/>
</dbReference>
<evidence type="ECO:0000313" key="5">
    <source>
        <dbReference type="EMBL" id="KIW51652.1"/>
    </source>
</evidence>
<comment type="similarity">
    <text evidence="1">Belongs to the LovG family.</text>
</comment>
<feature type="domain" description="Serine hydrolase" evidence="4">
    <location>
        <begin position="16"/>
        <end position="260"/>
    </location>
</feature>
<accession>A0A0D2CP11</accession>
<evidence type="ECO:0000256" key="3">
    <source>
        <dbReference type="SAM" id="MobiDB-lite"/>
    </source>
</evidence>
<dbReference type="GO" id="GO:0044550">
    <property type="term" value="P:secondary metabolite biosynthetic process"/>
    <property type="evidence" value="ECO:0007669"/>
    <property type="project" value="TreeGrafter"/>
</dbReference>
<dbReference type="PANTHER" id="PTHR48070:SF3">
    <property type="entry name" value="ESTERASE DBAE-RELATED"/>
    <property type="match status" value="1"/>
</dbReference>
<dbReference type="Pfam" id="PF03959">
    <property type="entry name" value="FSH1"/>
    <property type="match status" value="1"/>
</dbReference>
<feature type="compositionally biased region" description="Low complexity" evidence="3">
    <location>
        <begin position="147"/>
        <end position="176"/>
    </location>
</feature>
<dbReference type="InterPro" id="IPR050593">
    <property type="entry name" value="LovG"/>
</dbReference>
<dbReference type="GO" id="GO:0005634">
    <property type="term" value="C:nucleus"/>
    <property type="evidence" value="ECO:0007669"/>
    <property type="project" value="TreeGrafter"/>
</dbReference>
<dbReference type="RefSeq" id="XP_013312236.1">
    <property type="nucleotide sequence ID" value="XM_013456782.1"/>
</dbReference>
<dbReference type="PANTHER" id="PTHR48070">
    <property type="entry name" value="ESTERASE OVCA2"/>
    <property type="match status" value="1"/>
</dbReference>
<evidence type="ECO:0000259" key="4">
    <source>
        <dbReference type="Pfam" id="PF03959"/>
    </source>
</evidence>
<dbReference type="AlphaFoldDB" id="A0A0D2CP11"/>
<organism evidence="5 6">
    <name type="scientific">Exophiala xenobiotica</name>
    <dbReference type="NCBI Taxonomy" id="348802"/>
    <lineage>
        <taxon>Eukaryota</taxon>
        <taxon>Fungi</taxon>
        <taxon>Dikarya</taxon>
        <taxon>Ascomycota</taxon>
        <taxon>Pezizomycotina</taxon>
        <taxon>Eurotiomycetes</taxon>
        <taxon>Chaetothyriomycetidae</taxon>
        <taxon>Chaetothyriales</taxon>
        <taxon>Herpotrichiellaceae</taxon>
        <taxon>Exophiala</taxon>
    </lineage>
</organism>
<dbReference type="SUPFAM" id="SSF53474">
    <property type="entry name" value="alpha/beta-Hydrolases"/>
    <property type="match status" value="1"/>
</dbReference>
<dbReference type="InterPro" id="IPR005645">
    <property type="entry name" value="FSH-like_dom"/>
</dbReference>
<dbReference type="GO" id="GO:0016787">
    <property type="term" value="F:hydrolase activity"/>
    <property type="evidence" value="ECO:0007669"/>
    <property type="project" value="UniProtKB-KW"/>
</dbReference>
<dbReference type="InterPro" id="IPR029058">
    <property type="entry name" value="AB_hydrolase_fold"/>
</dbReference>
<feature type="region of interest" description="Disordered" evidence="3">
    <location>
        <begin position="144"/>
        <end position="177"/>
    </location>
</feature>
<keyword evidence="2" id="KW-0378">Hydrolase</keyword>
<keyword evidence="6" id="KW-1185">Reference proteome</keyword>
<reference evidence="5 6" key="1">
    <citation type="submission" date="2015-01" db="EMBL/GenBank/DDBJ databases">
        <title>The Genome Sequence of Exophiala xenobiotica CBS118157.</title>
        <authorList>
            <consortium name="The Broad Institute Genomics Platform"/>
            <person name="Cuomo C."/>
            <person name="de Hoog S."/>
            <person name="Gorbushina A."/>
            <person name="Stielow B."/>
            <person name="Teixiera M."/>
            <person name="Abouelleil A."/>
            <person name="Chapman S.B."/>
            <person name="Priest M."/>
            <person name="Young S.K."/>
            <person name="Wortman J."/>
            <person name="Nusbaum C."/>
            <person name="Birren B."/>
        </authorList>
    </citation>
    <scope>NUCLEOTIDE SEQUENCE [LARGE SCALE GENOMIC DNA]</scope>
    <source>
        <strain evidence="5 6">CBS 118157</strain>
    </source>
</reference>
<gene>
    <name evidence="5" type="ORF">PV05_10352</name>
</gene>
<proteinExistence type="inferred from homology"/>
<dbReference type="OrthoDB" id="414698at2759"/>
<dbReference type="STRING" id="348802.A0A0D2CP11"/>
<sequence>MTTRPTHDSNGALLPAILCLHGGGSNATVFKIQTRRLIWALDKQFRFVFAQAPIEGTPGHGMLPVFASCAPFYRWVNRRFKAGESDVETTPQAEIDTIDNIIQTVMEANGGVDTFKGVMGFSQGARLTAGLLLRQKIQERDRDLGVASASASASSSSGDGNGNGSTTTTTSTTTPTLTPKTNFAFGVMIGGPCPPIGLFDESVGVNVEDYKLLKEIPTVHAWGRDDHIRPGCEELARLCESDHSFQMDFEGGHHLPLKDVEAKDLCDLIMAAWYAGGGKYGVAADENY</sequence>
<evidence type="ECO:0000256" key="2">
    <source>
        <dbReference type="ARBA" id="ARBA00022801"/>
    </source>
</evidence>
<dbReference type="EMBL" id="KN847322">
    <property type="protein sequence ID" value="KIW51652.1"/>
    <property type="molecule type" value="Genomic_DNA"/>
</dbReference>
<evidence type="ECO:0000256" key="1">
    <source>
        <dbReference type="ARBA" id="ARBA00005863"/>
    </source>
</evidence>
<dbReference type="HOGENOM" id="CLU_051938_0_1_1"/>
<dbReference type="Proteomes" id="UP000054342">
    <property type="component" value="Unassembled WGS sequence"/>
</dbReference>
<name>A0A0D2CP11_9EURO</name>
<dbReference type="GeneID" id="25332260"/>
<protein>
    <recommendedName>
        <fullName evidence="4">Serine hydrolase domain-containing protein</fullName>
    </recommendedName>
</protein>